<proteinExistence type="predicted"/>
<gene>
    <name evidence="1" type="ORF">SAMN04488693_1477</name>
</gene>
<organism evidence="1 2">
    <name type="scientific">Arthrobacter subterraneus</name>
    <dbReference type="NCBI Taxonomy" id="335973"/>
    <lineage>
        <taxon>Bacteria</taxon>
        <taxon>Bacillati</taxon>
        <taxon>Actinomycetota</taxon>
        <taxon>Actinomycetes</taxon>
        <taxon>Micrococcales</taxon>
        <taxon>Micrococcaceae</taxon>
        <taxon>Arthrobacter</taxon>
    </lineage>
</organism>
<keyword evidence="2" id="KW-1185">Reference proteome</keyword>
<accession>A0A1G8QCX4</accession>
<sequence length="405" mass="41765">MFEHIRGRMALSISLIALLVVTGCLPDTERTGARRVDIGEPPTTAPHTDLDNRLFPGFEVASEVRIDSTPFAIGDTFVGSVFPHEGNSQLSFYGFNATGTIWRVDTNPSCVGTVPIRVGDEAAIVILDSDARKDGRGKVSTTVATAFSAADAKPLWGPTEVPGPSPGSGLIFANTPKALTNERTPATLLDAASGVVVGEPAGMALYEHHGTALQGTAESFTAIDTSSGDTLWSSTQLSPGFIDVNAGSSARYDGDYGPATGNILILNWTDSAGQSVAVLHDFRTGAALGQVDGIPSGEATVDDATQTVLLTSQRANGAYRITAVRAGKGVIWTKDSDSPAATTAAGAGVAYARVDGQSVKIDLQSGKTLTSGEYALPIAVLPDGTALFPTNQDGTYAVAHTAGSP</sequence>
<dbReference type="AlphaFoldDB" id="A0A1G8QCX4"/>
<evidence type="ECO:0000313" key="2">
    <source>
        <dbReference type="Proteomes" id="UP000199258"/>
    </source>
</evidence>
<dbReference type="EMBL" id="FNDT01000047">
    <property type="protein sequence ID" value="SDJ02295.1"/>
    <property type="molecule type" value="Genomic_DNA"/>
</dbReference>
<dbReference type="PROSITE" id="PS51257">
    <property type="entry name" value="PROKAR_LIPOPROTEIN"/>
    <property type="match status" value="1"/>
</dbReference>
<reference evidence="1 2" key="1">
    <citation type="submission" date="2016-10" db="EMBL/GenBank/DDBJ databases">
        <authorList>
            <person name="de Groot N.N."/>
        </authorList>
    </citation>
    <scope>NUCLEOTIDE SEQUENCE [LARGE SCALE GENOMIC DNA]</scope>
    <source>
        <strain evidence="1 2">NP_1H</strain>
    </source>
</reference>
<evidence type="ECO:0008006" key="3">
    <source>
        <dbReference type="Google" id="ProtNLM"/>
    </source>
</evidence>
<protein>
    <recommendedName>
        <fullName evidence="3">PQQ-like domain-containing protein</fullName>
    </recommendedName>
</protein>
<name>A0A1G8QCX4_9MICC</name>
<dbReference type="Proteomes" id="UP000199258">
    <property type="component" value="Unassembled WGS sequence"/>
</dbReference>
<evidence type="ECO:0000313" key="1">
    <source>
        <dbReference type="EMBL" id="SDJ02295.1"/>
    </source>
</evidence>
<dbReference type="STRING" id="335973.SAMN04488693_1477"/>